<accession>A0ACB8DBR7</accession>
<keyword evidence="2" id="KW-1185">Reference proteome</keyword>
<gene>
    <name evidence="1" type="ORF">HPB49_008322</name>
</gene>
<dbReference type="Proteomes" id="UP000821865">
    <property type="component" value="Chromosome 2"/>
</dbReference>
<organism evidence="1 2">
    <name type="scientific">Dermacentor silvarum</name>
    <name type="common">Tick</name>
    <dbReference type="NCBI Taxonomy" id="543639"/>
    <lineage>
        <taxon>Eukaryota</taxon>
        <taxon>Metazoa</taxon>
        <taxon>Ecdysozoa</taxon>
        <taxon>Arthropoda</taxon>
        <taxon>Chelicerata</taxon>
        <taxon>Arachnida</taxon>
        <taxon>Acari</taxon>
        <taxon>Parasitiformes</taxon>
        <taxon>Ixodida</taxon>
        <taxon>Ixodoidea</taxon>
        <taxon>Ixodidae</taxon>
        <taxon>Rhipicephalinae</taxon>
        <taxon>Dermacentor</taxon>
    </lineage>
</organism>
<proteinExistence type="predicted"/>
<sequence>MFWLESSRLASYDVINNRILLCAAALTPPLYYTNGTSGMVYGGLGFVLGAEVPHTLHSFPALLKEEAAILPSG</sequence>
<evidence type="ECO:0000313" key="2">
    <source>
        <dbReference type="Proteomes" id="UP000821865"/>
    </source>
</evidence>
<dbReference type="EMBL" id="CM023471">
    <property type="protein sequence ID" value="KAH7965471.1"/>
    <property type="molecule type" value="Genomic_DNA"/>
</dbReference>
<name>A0ACB8DBR7_DERSI</name>
<protein>
    <submittedName>
        <fullName evidence="1">Uncharacterized protein</fullName>
    </submittedName>
</protein>
<comment type="caution">
    <text evidence="1">The sequence shown here is derived from an EMBL/GenBank/DDBJ whole genome shotgun (WGS) entry which is preliminary data.</text>
</comment>
<evidence type="ECO:0000313" key="1">
    <source>
        <dbReference type="EMBL" id="KAH7965471.1"/>
    </source>
</evidence>
<reference evidence="1" key="1">
    <citation type="submission" date="2020-05" db="EMBL/GenBank/DDBJ databases">
        <title>Large-scale comparative analyses of tick genomes elucidate their genetic diversity and vector capacities.</title>
        <authorList>
            <person name="Jia N."/>
            <person name="Wang J."/>
            <person name="Shi W."/>
            <person name="Du L."/>
            <person name="Sun Y."/>
            <person name="Zhan W."/>
            <person name="Jiang J."/>
            <person name="Wang Q."/>
            <person name="Zhang B."/>
            <person name="Ji P."/>
            <person name="Sakyi L.B."/>
            <person name="Cui X."/>
            <person name="Yuan T."/>
            <person name="Jiang B."/>
            <person name="Yang W."/>
            <person name="Lam T.T.-Y."/>
            <person name="Chang Q."/>
            <person name="Ding S."/>
            <person name="Wang X."/>
            <person name="Zhu J."/>
            <person name="Ruan X."/>
            <person name="Zhao L."/>
            <person name="Wei J."/>
            <person name="Que T."/>
            <person name="Du C."/>
            <person name="Cheng J."/>
            <person name="Dai P."/>
            <person name="Han X."/>
            <person name="Huang E."/>
            <person name="Gao Y."/>
            <person name="Liu J."/>
            <person name="Shao H."/>
            <person name="Ye R."/>
            <person name="Li L."/>
            <person name="Wei W."/>
            <person name="Wang X."/>
            <person name="Wang C."/>
            <person name="Yang T."/>
            <person name="Huo Q."/>
            <person name="Li W."/>
            <person name="Guo W."/>
            <person name="Chen H."/>
            <person name="Zhou L."/>
            <person name="Ni X."/>
            <person name="Tian J."/>
            <person name="Zhou Y."/>
            <person name="Sheng Y."/>
            <person name="Liu T."/>
            <person name="Pan Y."/>
            <person name="Xia L."/>
            <person name="Li J."/>
            <person name="Zhao F."/>
            <person name="Cao W."/>
        </authorList>
    </citation>
    <scope>NUCLEOTIDE SEQUENCE</scope>
    <source>
        <strain evidence="1">Dsil-2018</strain>
    </source>
</reference>